<organism evidence="6 7">
    <name type="scientific">Arctia plantaginis</name>
    <name type="common">Wood tiger moth</name>
    <name type="synonym">Phalaena plantaginis</name>
    <dbReference type="NCBI Taxonomy" id="874455"/>
    <lineage>
        <taxon>Eukaryota</taxon>
        <taxon>Metazoa</taxon>
        <taxon>Ecdysozoa</taxon>
        <taxon>Arthropoda</taxon>
        <taxon>Hexapoda</taxon>
        <taxon>Insecta</taxon>
        <taxon>Pterygota</taxon>
        <taxon>Neoptera</taxon>
        <taxon>Endopterygota</taxon>
        <taxon>Lepidoptera</taxon>
        <taxon>Glossata</taxon>
        <taxon>Ditrysia</taxon>
        <taxon>Noctuoidea</taxon>
        <taxon>Erebidae</taxon>
        <taxon>Arctiinae</taxon>
        <taxon>Arctia</taxon>
    </lineage>
</organism>
<reference evidence="6 7" key="1">
    <citation type="submission" date="2020-04" db="EMBL/GenBank/DDBJ databases">
        <authorList>
            <person name="Wallbank WR R."/>
            <person name="Pardo Diaz C."/>
            <person name="Kozak K."/>
            <person name="Martin S."/>
            <person name="Jiggins C."/>
            <person name="Moest M."/>
            <person name="Warren A I."/>
            <person name="Byers J.R.P. K."/>
            <person name="Montejo-Kovacevich G."/>
            <person name="Yen C E."/>
        </authorList>
    </citation>
    <scope>NUCLEOTIDE SEQUENCE [LARGE SCALE GENOMIC DNA]</scope>
</reference>
<dbReference type="InterPro" id="IPR002293">
    <property type="entry name" value="AA/rel_permease1"/>
</dbReference>
<evidence type="ECO:0000256" key="3">
    <source>
        <dbReference type="ARBA" id="ARBA00022989"/>
    </source>
</evidence>
<evidence type="ECO:0000313" key="6">
    <source>
        <dbReference type="EMBL" id="CAB3248592.1"/>
    </source>
</evidence>
<dbReference type="PANTHER" id="PTHR11785">
    <property type="entry name" value="AMINO ACID TRANSPORTER"/>
    <property type="match status" value="1"/>
</dbReference>
<dbReference type="GO" id="GO:0015179">
    <property type="term" value="F:L-amino acid transmembrane transporter activity"/>
    <property type="evidence" value="ECO:0007669"/>
    <property type="project" value="TreeGrafter"/>
</dbReference>
<comment type="subcellular location">
    <subcellularLocation>
        <location evidence="1">Membrane</location>
        <topology evidence="1">Multi-pass membrane protein</topology>
    </subcellularLocation>
</comment>
<protein>
    <submittedName>
        <fullName evidence="6">Uncharacterized protein</fullName>
    </submittedName>
</protein>
<evidence type="ECO:0000256" key="1">
    <source>
        <dbReference type="ARBA" id="ARBA00004141"/>
    </source>
</evidence>
<dbReference type="EMBL" id="CADEBD010000344">
    <property type="protein sequence ID" value="CAB3248592.1"/>
    <property type="molecule type" value="Genomic_DNA"/>
</dbReference>
<keyword evidence="3 5" id="KW-1133">Transmembrane helix</keyword>
<dbReference type="AlphaFoldDB" id="A0A8S1ATW1"/>
<sequence>MSQKETELINKAVEVGNEGVKLKRELGLFSAINLILGVMIGSGIFISPSSALAHSGSVALCLVIWIVSGVISLLGALSFAELGTVVGKSGAEYAYFQESFSKTHKFWGPLPAFICAFIYVLILRPAEVAIIVMTFAEYSMQPFMENLDPDYRDIAITLGSISALYLRYTNGNYVFRECTHIINKMLTNSNTETQDAVKREIKEIQGRCMHAWNVIDNSPLDAPNVSLDQINEKSLRYIEGLRTEIQNTDTPIPADANLLTSQFLKELHDKTVQVEELTAFTRGSIHDLDTEINRLKTLIKISQEARSRPKTHKREVKPQHIQKAKERFLLMKDELHGLIHSLFPHADNMIIDLMGKLMAEQMNEVSDGYIPITSETYQIIELLKDMKIVTTNPYNNMEVKLAY</sequence>
<name>A0A8S1ATW1_ARCPL</name>
<dbReference type="Gene3D" id="1.20.1740.10">
    <property type="entry name" value="Amino acid/polyamine transporter I"/>
    <property type="match status" value="1"/>
</dbReference>
<dbReference type="Proteomes" id="UP000494256">
    <property type="component" value="Unassembled WGS sequence"/>
</dbReference>
<proteinExistence type="predicted"/>
<dbReference type="GO" id="GO:0016020">
    <property type="term" value="C:membrane"/>
    <property type="evidence" value="ECO:0007669"/>
    <property type="project" value="UniProtKB-SubCell"/>
</dbReference>
<dbReference type="InterPro" id="IPR050598">
    <property type="entry name" value="AminoAcid_Transporter"/>
</dbReference>
<dbReference type="OrthoDB" id="411871at2759"/>
<keyword evidence="4 5" id="KW-0472">Membrane</keyword>
<feature type="transmembrane region" description="Helical" evidence="5">
    <location>
        <begin position="110"/>
        <end position="136"/>
    </location>
</feature>
<dbReference type="PANTHER" id="PTHR11785:SF514">
    <property type="entry name" value="B(0,+)-TYPE AMINO ACID TRANSPORTER 1-LIKE PROTEIN"/>
    <property type="match status" value="1"/>
</dbReference>
<keyword evidence="2 5" id="KW-0812">Transmembrane</keyword>
<evidence type="ECO:0000313" key="7">
    <source>
        <dbReference type="Proteomes" id="UP000494256"/>
    </source>
</evidence>
<evidence type="ECO:0000256" key="4">
    <source>
        <dbReference type="ARBA" id="ARBA00023136"/>
    </source>
</evidence>
<evidence type="ECO:0000256" key="2">
    <source>
        <dbReference type="ARBA" id="ARBA00022692"/>
    </source>
</evidence>
<evidence type="ECO:0000256" key="5">
    <source>
        <dbReference type="SAM" id="Phobius"/>
    </source>
</evidence>
<dbReference type="Pfam" id="PF13520">
    <property type="entry name" value="AA_permease_2"/>
    <property type="match status" value="1"/>
</dbReference>
<accession>A0A8S1ATW1</accession>
<feature type="transmembrane region" description="Helical" evidence="5">
    <location>
        <begin position="58"/>
        <end position="80"/>
    </location>
</feature>
<gene>
    <name evidence="6" type="ORF">APLA_LOCUS12438</name>
</gene>
<feature type="transmembrane region" description="Helical" evidence="5">
    <location>
        <begin position="26"/>
        <end position="46"/>
    </location>
</feature>
<comment type="caution">
    <text evidence="6">The sequence shown here is derived from an EMBL/GenBank/DDBJ whole genome shotgun (WGS) entry which is preliminary data.</text>
</comment>